<feature type="non-terminal residue" evidence="1">
    <location>
        <position position="1"/>
    </location>
</feature>
<proteinExistence type="predicted"/>
<dbReference type="EMBL" id="CATNWA010007324">
    <property type="protein sequence ID" value="CAI9553780.1"/>
    <property type="molecule type" value="Genomic_DNA"/>
</dbReference>
<dbReference type="Proteomes" id="UP001162483">
    <property type="component" value="Unassembled WGS sequence"/>
</dbReference>
<keyword evidence="2" id="KW-1185">Reference proteome</keyword>
<organism evidence="1 2">
    <name type="scientific">Staurois parvus</name>
    <dbReference type="NCBI Taxonomy" id="386267"/>
    <lineage>
        <taxon>Eukaryota</taxon>
        <taxon>Metazoa</taxon>
        <taxon>Chordata</taxon>
        <taxon>Craniata</taxon>
        <taxon>Vertebrata</taxon>
        <taxon>Euteleostomi</taxon>
        <taxon>Amphibia</taxon>
        <taxon>Batrachia</taxon>
        <taxon>Anura</taxon>
        <taxon>Neobatrachia</taxon>
        <taxon>Ranoidea</taxon>
        <taxon>Ranidae</taxon>
        <taxon>Staurois</taxon>
    </lineage>
</organism>
<sequence length="58" mass="6214">HRVPASDYSPAPGDRRVSSTGERSVLLCMALHSTAIQSSVCTVKHSSQPYSKTAQLTL</sequence>
<gene>
    <name evidence="1" type="ORF">SPARVUS_LOCUS4097419</name>
</gene>
<protein>
    <submittedName>
        <fullName evidence="1">Uncharacterized protein</fullName>
    </submittedName>
</protein>
<reference evidence="1" key="1">
    <citation type="submission" date="2023-05" db="EMBL/GenBank/DDBJ databases">
        <authorList>
            <person name="Stuckert A."/>
        </authorList>
    </citation>
    <scope>NUCLEOTIDE SEQUENCE</scope>
</reference>
<evidence type="ECO:0000313" key="2">
    <source>
        <dbReference type="Proteomes" id="UP001162483"/>
    </source>
</evidence>
<name>A0ABN9C190_9NEOB</name>
<comment type="caution">
    <text evidence="1">The sequence shown here is derived from an EMBL/GenBank/DDBJ whole genome shotgun (WGS) entry which is preliminary data.</text>
</comment>
<evidence type="ECO:0000313" key="1">
    <source>
        <dbReference type="EMBL" id="CAI9553780.1"/>
    </source>
</evidence>
<accession>A0ABN9C190</accession>